<evidence type="ECO:0000313" key="4">
    <source>
        <dbReference type="Proteomes" id="UP000649604"/>
    </source>
</evidence>
<protein>
    <submittedName>
        <fullName evidence="3">C4-dicarboxylate ABC transporter substrate-binding protein</fullName>
    </submittedName>
</protein>
<dbReference type="InterPro" id="IPR018389">
    <property type="entry name" value="DctP_fam"/>
</dbReference>
<dbReference type="Pfam" id="PF03480">
    <property type="entry name" value="DctP"/>
    <property type="match status" value="1"/>
</dbReference>
<gene>
    <name evidence="3" type="ORF">GF339_21560</name>
</gene>
<dbReference type="PANTHER" id="PTHR33376">
    <property type="match status" value="1"/>
</dbReference>
<comment type="caution">
    <text evidence="3">The sequence shown here is derived from an EMBL/GenBank/DDBJ whole genome shotgun (WGS) entry which is preliminary data.</text>
</comment>
<name>A0A9D5JZP5_9BACT</name>
<dbReference type="Gene3D" id="3.40.190.170">
    <property type="entry name" value="Bacterial extracellular solute-binding protein, family 7"/>
    <property type="match status" value="1"/>
</dbReference>
<reference evidence="3" key="1">
    <citation type="submission" date="2019-11" db="EMBL/GenBank/DDBJ databases">
        <title>Microbial mats filling the niche in hypersaline microbial mats.</title>
        <authorList>
            <person name="Wong H.L."/>
            <person name="Macleod F.I."/>
            <person name="White R.A. III"/>
            <person name="Burns B.P."/>
        </authorList>
    </citation>
    <scope>NUCLEOTIDE SEQUENCE</scope>
    <source>
        <strain evidence="3">Rbin_158</strain>
    </source>
</reference>
<dbReference type="NCBIfam" id="NF037995">
    <property type="entry name" value="TRAP_S1"/>
    <property type="match status" value="1"/>
</dbReference>
<dbReference type="EMBL" id="WJJP01000702">
    <property type="protein sequence ID" value="MBD3327188.1"/>
    <property type="molecule type" value="Genomic_DNA"/>
</dbReference>
<keyword evidence="1 2" id="KW-0732">Signal</keyword>
<accession>A0A9D5JZP5</accession>
<evidence type="ECO:0000256" key="1">
    <source>
        <dbReference type="ARBA" id="ARBA00022729"/>
    </source>
</evidence>
<feature type="signal peptide" evidence="2">
    <location>
        <begin position="1"/>
        <end position="26"/>
    </location>
</feature>
<feature type="chain" id="PRO_5039001090" evidence="2">
    <location>
        <begin position="27"/>
        <end position="359"/>
    </location>
</feature>
<sequence length="359" mass="40706">MIMSKMLRIGTILVISLGILSSLALAQPSLEAWKPDFDPSGAKYKFIVSNVSHPVIKGVYAGFAIRDELWKRTNGQMYLDYKPFSMLGGEVEVLNQLQMGAIQGMSVSSVASTNLGPRFGLVNLPFLINSFDKLDKFVNSGQLFDHFMMAMDHQGIIGLDITGYGNYGWATTVPVRTIEDAKKVKFRIAEAAVNQLLYKQWGFNPVVMPWPDVPVALKQGVITGLDHTPTVCNITKKFEVAQYFTQINYAQGLFIWIFNKAWFESLPPDLQQTFTETVHDVCAQIREESKQQELEEIEKAKANGIEFFRLPEEDMAILIEQGNAVHEKYAEEINKLYDGDTYRPENFLKEVQEYMNYNP</sequence>
<evidence type="ECO:0000256" key="2">
    <source>
        <dbReference type="SAM" id="SignalP"/>
    </source>
</evidence>
<dbReference type="PANTHER" id="PTHR33376:SF4">
    <property type="entry name" value="SIALIC ACID-BINDING PERIPLASMIC PROTEIN SIAP"/>
    <property type="match status" value="1"/>
</dbReference>
<organism evidence="3 4">
    <name type="scientific">candidate division KSB3 bacterium</name>
    <dbReference type="NCBI Taxonomy" id="2044937"/>
    <lineage>
        <taxon>Bacteria</taxon>
        <taxon>candidate division KSB3</taxon>
    </lineage>
</organism>
<dbReference type="InterPro" id="IPR038404">
    <property type="entry name" value="TRAP_DctP_sf"/>
</dbReference>
<dbReference type="CDD" id="cd13603">
    <property type="entry name" value="PBP2_TRAP_Siap_TeaA_like"/>
    <property type="match status" value="1"/>
</dbReference>
<dbReference type="Proteomes" id="UP000649604">
    <property type="component" value="Unassembled WGS sequence"/>
</dbReference>
<dbReference type="GO" id="GO:0055085">
    <property type="term" value="P:transmembrane transport"/>
    <property type="evidence" value="ECO:0007669"/>
    <property type="project" value="InterPro"/>
</dbReference>
<evidence type="ECO:0000313" key="3">
    <source>
        <dbReference type="EMBL" id="MBD3327188.1"/>
    </source>
</evidence>
<proteinExistence type="predicted"/>
<dbReference type="AlphaFoldDB" id="A0A9D5JZP5"/>